<proteinExistence type="inferred from homology"/>
<dbReference type="RefSeq" id="WP_094787457.1">
    <property type="nucleotide sequence ID" value="NZ_NDXW01000001.1"/>
</dbReference>
<evidence type="ECO:0000313" key="17">
    <source>
        <dbReference type="Proteomes" id="UP000257039"/>
    </source>
</evidence>
<comment type="caution">
    <text evidence="16">The sequence shown here is derived from an EMBL/GenBank/DDBJ whole genome shotgun (WGS) entry which is preliminary data.</text>
</comment>
<dbReference type="InterPro" id="IPR017850">
    <property type="entry name" value="Alkaline_phosphatase_core_sf"/>
</dbReference>
<feature type="binding site" evidence="13">
    <location>
        <position position="337"/>
    </location>
    <ligand>
        <name>Mg(2+)</name>
        <dbReference type="ChEBI" id="CHEBI:18420"/>
    </ligand>
</feature>
<dbReference type="EMBL" id="NDXW01000001">
    <property type="protein sequence ID" value="RDH44267.1"/>
    <property type="molecule type" value="Genomic_DNA"/>
</dbReference>
<dbReference type="PRINTS" id="PR00113">
    <property type="entry name" value="ALKPHPHTASE"/>
</dbReference>
<keyword evidence="11" id="KW-0449">Lipoprotein</keyword>
<feature type="binding site" evidence="13">
    <location>
        <position position="66"/>
    </location>
    <ligand>
        <name>Zn(2+)</name>
        <dbReference type="ChEBI" id="CHEBI:29105"/>
        <label>2</label>
    </ligand>
</feature>
<evidence type="ECO:0000256" key="1">
    <source>
        <dbReference type="ARBA" id="ARBA00004609"/>
    </source>
</evidence>
<keyword evidence="5 13" id="KW-0479">Metal-binding</keyword>
<evidence type="ECO:0000256" key="15">
    <source>
        <dbReference type="SAM" id="SignalP"/>
    </source>
</evidence>
<evidence type="ECO:0000256" key="7">
    <source>
        <dbReference type="ARBA" id="ARBA00022833"/>
    </source>
</evidence>
<feature type="binding site" evidence="13">
    <location>
        <position position="177"/>
    </location>
    <ligand>
        <name>Mg(2+)</name>
        <dbReference type="ChEBI" id="CHEBI:18420"/>
    </ligand>
</feature>
<evidence type="ECO:0000256" key="6">
    <source>
        <dbReference type="ARBA" id="ARBA00022801"/>
    </source>
</evidence>
<dbReference type="CDD" id="cd16012">
    <property type="entry name" value="ALP"/>
    <property type="match status" value="1"/>
</dbReference>
<feature type="binding site" evidence="13">
    <location>
        <position position="179"/>
    </location>
    <ligand>
        <name>Mg(2+)</name>
        <dbReference type="ChEBI" id="CHEBI:18420"/>
    </ligand>
</feature>
<dbReference type="AlphaFoldDB" id="A0A4P9VP47"/>
<feature type="chain" id="PRO_5021004864" evidence="15">
    <location>
        <begin position="28"/>
        <end position="509"/>
    </location>
</feature>
<reference evidence="16 17" key="1">
    <citation type="submission" date="2017-04" db="EMBL/GenBank/DDBJ databases">
        <title>Draft genome sequence of Zooshikella ganghwensis VG4 isolated from Red Sea sediments.</title>
        <authorList>
            <person name="Rehman Z."/>
            <person name="Alam I."/>
            <person name="Kamau A."/>
            <person name="Bajic V."/>
            <person name="Leiknes T."/>
        </authorList>
    </citation>
    <scope>NUCLEOTIDE SEQUENCE [LARGE SCALE GENOMIC DNA]</scope>
    <source>
        <strain evidence="16 17">VG4</strain>
    </source>
</reference>
<dbReference type="Pfam" id="PF00245">
    <property type="entry name" value="Alk_phosphatase"/>
    <property type="match status" value="1"/>
</dbReference>
<comment type="cofactor">
    <cofactor evidence="13">
        <name>Zn(2+)</name>
        <dbReference type="ChEBI" id="CHEBI:29105"/>
    </cofactor>
    <text evidence="13">Binds 2 Zn(2+) ions.</text>
</comment>
<comment type="cofactor">
    <cofactor evidence="13">
        <name>Mg(2+)</name>
        <dbReference type="ChEBI" id="CHEBI:18420"/>
    </cofactor>
    <text evidence="13">Binds 1 Mg(2+) ion.</text>
</comment>
<sequence length="509" mass="56152">MSDRLTSLWCAALAGTLISTLVTTAHAKPLESPDMWYLQGQQSLREAIKLKPNTRRAKNIILFVGDGMGVSTVTAGRIFDGQSKGQPGEENQLSFEKLPYVGLAKTYNTNQQTPDSAGTMTAMMTGVKTRAGYISVDQIPDRGDCTPAQGHHLKTLLEHAEQAGMATGVVTTARLTHATPAATYAHVTERGWESDDEMPSKARRQGCKDIAQQLLAFPYGDGLEVAFGGGWRHFIPEGDRDLLNHSLRGQREDGRNLITEWLERYPRKGAFVWNKDQLSQLDDTKQHVLGLFNRSHMSFHIDQEGSDPQGEPTLKMMTQKALTILRKRPQGFFLMVENGRIDHGHHAGNAYRALHETQAFADAIQATLSMVDLKDTLVIVTADHSHVFTMAGYPTRGNPILGKVRGNDSKGQPKHKNTLADDDLPYTTLGYMNGPGAVGARSRDDLTSVDTTHNHFQQQALIPTSSETHSGEDVAIYAGGPWAHLIHGTHEQNYIFHVMHHAAQLNKTR</sequence>
<feature type="binding site" evidence="13">
    <location>
        <position position="383"/>
    </location>
    <ligand>
        <name>Zn(2+)</name>
        <dbReference type="ChEBI" id="CHEBI:29105"/>
        <label>2</label>
    </ligand>
</feature>
<dbReference type="SUPFAM" id="SSF53649">
    <property type="entry name" value="Alkaline phosphatase-like"/>
    <property type="match status" value="1"/>
</dbReference>
<evidence type="ECO:0000256" key="11">
    <source>
        <dbReference type="ARBA" id="ARBA00023288"/>
    </source>
</evidence>
<keyword evidence="17" id="KW-1185">Reference proteome</keyword>
<feature type="binding site" evidence="13">
    <location>
        <position position="346"/>
    </location>
    <ligand>
        <name>Zn(2+)</name>
        <dbReference type="ChEBI" id="CHEBI:29105"/>
        <label>2</label>
    </ligand>
</feature>
<dbReference type="FunFam" id="3.40.720.10:FF:000008">
    <property type="entry name" value="Alkaline phosphatase"/>
    <property type="match status" value="1"/>
</dbReference>
<organism evidence="16 17">
    <name type="scientific">Zooshikella ganghwensis</name>
    <dbReference type="NCBI Taxonomy" id="202772"/>
    <lineage>
        <taxon>Bacteria</taxon>
        <taxon>Pseudomonadati</taxon>
        <taxon>Pseudomonadota</taxon>
        <taxon>Gammaproteobacteria</taxon>
        <taxon>Oceanospirillales</taxon>
        <taxon>Zooshikellaceae</taxon>
        <taxon>Zooshikella</taxon>
    </lineage>
</organism>
<comment type="subcellular location">
    <subcellularLocation>
        <location evidence="1">Cell membrane</location>
        <topology evidence="1">Lipid-anchor</topology>
        <topology evidence="1">GPI-anchor</topology>
    </subcellularLocation>
</comment>
<dbReference type="GO" id="GO:0046872">
    <property type="term" value="F:metal ion binding"/>
    <property type="evidence" value="ECO:0007669"/>
    <property type="project" value="UniProtKB-KW"/>
</dbReference>
<keyword evidence="9" id="KW-0472">Membrane</keyword>
<evidence type="ECO:0000256" key="4">
    <source>
        <dbReference type="ARBA" id="ARBA00022622"/>
    </source>
</evidence>
<dbReference type="PANTHER" id="PTHR11596">
    <property type="entry name" value="ALKALINE PHOSPHATASE"/>
    <property type="match status" value="1"/>
</dbReference>
<feature type="signal peptide" evidence="15">
    <location>
        <begin position="1"/>
        <end position="27"/>
    </location>
</feature>
<accession>A0A4P9VP47</accession>
<feature type="active site" description="Phosphoserine intermediate" evidence="12">
    <location>
        <position position="116"/>
    </location>
</feature>
<dbReference type="Proteomes" id="UP000257039">
    <property type="component" value="Unassembled WGS sequence"/>
</dbReference>
<dbReference type="SMART" id="SM00098">
    <property type="entry name" value="alkPPc"/>
    <property type="match status" value="1"/>
</dbReference>
<dbReference type="GO" id="GO:0098552">
    <property type="term" value="C:side of membrane"/>
    <property type="evidence" value="ECO:0007669"/>
    <property type="project" value="UniProtKB-KW"/>
</dbReference>
<evidence type="ECO:0000256" key="8">
    <source>
        <dbReference type="ARBA" id="ARBA00022842"/>
    </source>
</evidence>
<keyword evidence="15" id="KW-0732">Signal</keyword>
<dbReference type="GO" id="GO:0005886">
    <property type="term" value="C:plasma membrane"/>
    <property type="evidence" value="ECO:0007669"/>
    <property type="project" value="UniProtKB-SubCell"/>
</dbReference>
<evidence type="ECO:0000256" key="10">
    <source>
        <dbReference type="ARBA" id="ARBA00023180"/>
    </source>
</evidence>
<evidence type="ECO:0000256" key="9">
    <source>
        <dbReference type="ARBA" id="ARBA00023136"/>
    </source>
</evidence>
<feature type="binding site" evidence="13">
    <location>
        <position position="66"/>
    </location>
    <ligand>
        <name>Mg(2+)</name>
        <dbReference type="ChEBI" id="CHEBI:18420"/>
    </ligand>
</feature>
<keyword evidence="6" id="KW-0378">Hydrolase</keyword>
<feature type="binding site" evidence="13">
    <location>
        <position position="469"/>
    </location>
    <ligand>
        <name>Zn(2+)</name>
        <dbReference type="ChEBI" id="CHEBI:29105"/>
        <label>2</label>
    </ligand>
</feature>
<feature type="binding site" evidence="13">
    <location>
        <position position="342"/>
    </location>
    <ligand>
        <name>Zn(2+)</name>
        <dbReference type="ChEBI" id="CHEBI:29105"/>
        <label>2</label>
    </ligand>
</feature>
<keyword evidence="2" id="KW-1003">Cell membrane</keyword>
<evidence type="ECO:0000256" key="2">
    <source>
        <dbReference type="ARBA" id="ARBA00022475"/>
    </source>
</evidence>
<evidence type="ECO:0000256" key="13">
    <source>
        <dbReference type="PIRSR" id="PIRSR601952-2"/>
    </source>
</evidence>
<evidence type="ECO:0000313" key="16">
    <source>
        <dbReference type="EMBL" id="RDH44267.1"/>
    </source>
</evidence>
<keyword evidence="8 13" id="KW-0460">Magnesium</keyword>
<evidence type="ECO:0000256" key="3">
    <source>
        <dbReference type="ARBA" id="ARBA00022553"/>
    </source>
</evidence>
<evidence type="ECO:0000256" key="12">
    <source>
        <dbReference type="PIRSR" id="PIRSR601952-1"/>
    </source>
</evidence>
<evidence type="ECO:0000256" key="5">
    <source>
        <dbReference type="ARBA" id="ARBA00022723"/>
    </source>
</evidence>
<dbReference type="Gene3D" id="3.40.720.10">
    <property type="entry name" value="Alkaline Phosphatase, subunit A"/>
    <property type="match status" value="1"/>
</dbReference>
<keyword evidence="3" id="KW-0597">Phosphoprotein</keyword>
<dbReference type="PANTHER" id="PTHR11596:SF5">
    <property type="entry name" value="ALKALINE PHOSPHATASE"/>
    <property type="match status" value="1"/>
</dbReference>
<evidence type="ECO:0000256" key="14">
    <source>
        <dbReference type="RuleBase" id="RU003946"/>
    </source>
</evidence>
<dbReference type="GO" id="GO:0004035">
    <property type="term" value="F:alkaline phosphatase activity"/>
    <property type="evidence" value="ECO:0007669"/>
    <property type="project" value="TreeGrafter"/>
</dbReference>
<name>A0A4P9VP47_9GAMM</name>
<comment type="similarity">
    <text evidence="14">Belongs to the alkaline phosphatase family.</text>
</comment>
<dbReference type="InterPro" id="IPR001952">
    <property type="entry name" value="Alkaline_phosphatase"/>
</dbReference>
<keyword evidence="7 13" id="KW-0862">Zinc</keyword>
<gene>
    <name evidence="16" type="ORF">B9G39_12875</name>
</gene>
<keyword evidence="10" id="KW-0325">Glycoprotein</keyword>
<keyword evidence="4" id="KW-0336">GPI-anchor</keyword>
<feature type="binding site" evidence="13">
    <location>
        <position position="384"/>
    </location>
    <ligand>
        <name>Zn(2+)</name>
        <dbReference type="ChEBI" id="CHEBI:29105"/>
        <label>2</label>
    </ligand>
</feature>
<protein>
    <submittedName>
        <fullName evidence="16">Alkaline phosphatase</fullName>
    </submittedName>
</protein>